<keyword evidence="2" id="KW-1185">Reference proteome</keyword>
<reference evidence="1 2" key="1">
    <citation type="submission" date="2021-06" db="EMBL/GenBank/DDBJ databases">
        <title>Caerostris extrusa draft genome.</title>
        <authorList>
            <person name="Kono N."/>
            <person name="Arakawa K."/>
        </authorList>
    </citation>
    <scope>NUCLEOTIDE SEQUENCE [LARGE SCALE GENOMIC DNA]</scope>
</reference>
<gene>
    <name evidence="1" type="primary">AVEN_135998_1</name>
    <name evidence="1" type="ORF">CEXT_380911</name>
</gene>
<evidence type="ECO:0000313" key="1">
    <source>
        <dbReference type="EMBL" id="GIY76299.1"/>
    </source>
</evidence>
<organism evidence="1 2">
    <name type="scientific">Caerostris extrusa</name>
    <name type="common">Bark spider</name>
    <name type="synonym">Caerostris bankana</name>
    <dbReference type="NCBI Taxonomy" id="172846"/>
    <lineage>
        <taxon>Eukaryota</taxon>
        <taxon>Metazoa</taxon>
        <taxon>Ecdysozoa</taxon>
        <taxon>Arthropoda</taxon>
        <taxon>Chelicerata</taxon>
        <taxon>Arachnida</taxon>
        <taxon>Araneae</taxon>
        <taxon>Araneomorphae</taxon>
        <taxon>Entelegynae</taxon>
        <taxon>Araneoidea</taxon>
        <taxon>Araneidae</taxon>
        <taxon>Caerostris</taxon>
    </lineage>
</organism>
<dbReference type="EMBL" id="BPLR01015464">
    <property type="protein sequence ID" value="GIY76299.1"/>
    <property type="molecule type" value="Genomic_DNA"/>
</dbReference>
<dbReference type="Proteomes" id="UP001054945">
    <property type="component" value="Unassembled WGS sequence"/>
</dbReference>
<protein>
    <submittedName>
        <fullName evidence="1">DUF4817 domain-containing protein</fullName>
    </submittedName>
</protein>
<proteinExistence type="predicted"/>
<dbReference type="AlphaFoldDB" id="A0AAV4W275"/>
<evidence type="ECO:0000313" key="2">
    <source>
        <dbReference type="Proteomes" id="UP001054945"/>
    </source>
</evidence>
<accession>A0AAV4W275</accession>
<sequence>MCPCALRKMIQKFETTGQLAILLNRERKQIPSARVENGATAVVEASSQSPPGSVSVPVVSHVLVIPYSTKRKIPTTVFEFLSLFKIIPVQLLKDGNPQVSTLSH</sequence>
<name>A0AAV4W275_CAEEX</name>
<comment type="caution">
    <text evidence="1">The sequence shown here is derived from an EMBL/GenBank/DDBJ whole genome shotgun (WGS) entry which is preliminary data.</text>
</comment>